<evidence type="ECO:0000259" key="1">
    <source>
        <dbReference type="Pfam" id="PF12770"/>
    </source>
</evidence>
<name>A0A9P9ALX9_9HYPO</name>
<organism evidence="2 3">
    <name type="scientific">Thelonectria olida</name>
    <dbReference type="NCBI Taxonomy" id="1576542"/>
    <lineage>
        <taxon>Eukaryota</taxon>
        <taxon>Fungi</taxon>
        <taxon>Dikarya</taxon>
        <taxon>Ascomycota</taxon>
        <taxon>Pezizomycotina</taxon>
        <taxon>Sordariomycetes</taxon>
        <taxon>Hypocreomycetidae</taxon>
        <taxon>Hypocreales</taxon>
        <taxon>Nectriaceae</taxon>
        <taxon>Thelonectria</taxon>
    </lineage>
</organism>
<comment type="caution">
    <text evidence="2">The sequence shown here is derived from an EMBL/GenBank/DDBJ whole genome shotgun (WGS) entry which is preliminary data.</text>
</comment>
<keyword evidence="3" id="KW-1185">Reference proteome</keyword>
<dbReference type="AlphaFoldDB" id="A0A9P9ALX9"/>
<evidence type="ECO:0000313" key="3">
    <source>
        <dbReference type="Proteomes" id="UP000777438"/>
    </source>
</evidence>
<protein>
    <submittedName>
        <fullName evidence="2">CHAT domain-containing protein</fullName>
    </submittedName>
</protein>
<gene>
    <name evidence="2" type="ORF">B0T10DRAFT_518498</name>
</gene>
<dbReference type="InterPro" id="IPR024983">
    <property type="entry name" value="CHAT_dom"/>
</dbReference>
<feature type="domain" description="CHAT" evidence="1">
    <location>
        <begin position="21"/>
        <end position="308"/>
    </location>
</feature>
<accession>A0A9P9ALX9</accession>
<dbReference type="Pfam" id="PF12770">
    <property type="entry name" value="CHAT"/>
    <property type="match status" value="1"/>
</dbReference>
<dbReference type="Proteomes" id="UP000777438">
    <property type="component" value="Unassembled WGS sequence"/>
</dbReference>
<dbReference type="OrthoDB" id="9991317at2759"/>
<reference evidence="2 3" key="1">
    <citation type="journal article" date="2021" name="Nat. Commun.">
        <title>Genetic determinants of endophytism in the Arabidopsis root mycobiome.</title>
        <authorList>
            <person name="Mesny F."/>
            <person name="Miyauchi S."/>
            <person name="Thiergart T."/>
            <person name="Pickel B."/>
            <person name="Atanasova L."/>
            <person name="Karlsson M."/>
            <person name="Huettel B."/>
            <person name="Barry K.W."/>
            <person name="Haridas S."/>
            <person name="Chen C."/>
            <person name="Bauer D."/>
            <person name="Andreopoulos W."/>
            <person name="Pangilinan J."/>
            <person name="LaButti K."/>
            <person name="Riley R."/>
            <person name="Lipzen A."/>
            <person name="Clum A."/>
            <person name="Drula E."/>
            <person name="Henrissat B."/>
            <person name="Kohler A."/>
            <person name="Grigoriev I.V."/>
            <person name="Martin F.M."/>
            <person name="Hacquard S."/>
        </authorList>
    </citation>
    <scope>NUCLEOTIDE SEQUENCE [LARGE SCALE GENOMIC DNA]</scope>
    <source>
        <strain evidence="2 3">MPI-CAGE-CH-0241</strain>
    </source>
</reference>
<proteinExistence type="predicted"/>
<sequence>MDRPQIRTRTEEQRIPRLSVLLWKTCVKQILDEVCHSHDTANSLPRIWWIGTGLASSMPFHAPGIHSADSTENAFSRVVSSYTPSIKALAHAQHRARAAESVKGSVLIATMPITPGNSLCPDLPGVEEEKNQLMGVVNGHLPIQYQELPSVEDVVGSLRNCYIAHFACHGFTDHLDPSKSGLILQSRGEQDRLTVHTVSELSLSNAQIAYLSACSTAENGAARLSDEVMHIVSGFQIAGFPHVIGCLWPSIDRVCVEVAGRFYRSLLRGKTTCWDGREVALALRDAVMEVRKTELKMPLAWAQFVHFGA</sequence>
<dbReference type="EMBL" id="JAGPYM010000022">
    <property type="protein sequence ID" value="KAH6883975.1"/>
    <property type="molecule type" value="Genomic_DNA"/>
</dbReference>
<evidence type="ECO:0000313" key="2">
    <source>
        <dbReference type="EMBL" id="KAH6883975.1"/>
    </source>
</evidence>